<organism evidence="5 6">
    <name type="scientific">Meloidogyne enterolobii</name>
    <name type="common">Root-knot nematode worm</name>
    <name type="synonym">Meloidogyne mayaguensis</name>
    <dbReference type="NCBI Taxonomy" id="390850"/>
    <lineage>
        <taxon>Eukaryota</taxon>
        <taxon>Metazoa</taxon>
        <taxon>Ecdysozoa</taxon>
        <taxon>Nematoda</taxon>
        <taxon>Chromadorea</taxon>
        <taxon>Rhabditida</taxon>
        <taxon>Tylenchina</taxon>
        <taxon>Tylenchomorpha</taxon>
        <taxon>Tylenchoidea</taxon>
        <taxon>Meloidogynidae</taxon>
        <taxon>Meloidogyninae</taxon>
        <taxon>Meloidogyne</taxon>
    </lineage>
</organism>
<feature type="compositionally biased region" description="Low complexity" evidence="3">
    <location>
        <begin position="214"/>
        <end position="231"/>
    </location>
</feature>
<dbReference type="EMBL" id="CAJEWN010000042">
    <property type="protein sequence ID" value="CAD2148934.1"/>
    <property type="molecule type" value="Genomic_DNA"/>
</dbReference>
<dbReference type="InterPro" id="IPR050145">
    <property type="entry name" value="Centrin_CML-like"/>
</dbReference>
<gene>
    <name evidence="5" type="ORF">MENT_LOCUS9525</name>
</gene>
<feature type="region of interest" description="Disordered" evidence="3">
    <location>
        <begin position="1"/>
        <end position="67"/>
    </location>
</feature>
<proteinExistence type="predicted"/>
<feature type="region of interest" description="Disordered" evidence="3">
    <location>
        <begin position="429"/>
        <end position="452"/>
    </location>
</feature>
<evidence type="ECO:0000256" key="2">
    <source>
        <dbReference type="ARBA" id="ARBA00022837"/>
    </source>
</evidence>
<dbReference type="InterPro" id="IPR011992">
    <property type="entry name" value="EF-hand-dom_pair"/>
</dbReference>
<feature type="compositionally biased region" description="Polar residues" evidence="3">
    <location>
        <begin position="117"/>
        <end position="127"/>
    </location>
</feature>
<comment type="caution">
    <text evidence="5">The sequence shown here is derived from an EMBL/GenBank/DDBJ whole genome shotgun (WGS) entry which is preliminary data.</text>
</comment>
<accession>A0A6V7U8W0</accession>
<protein>
    <recommendedName>
        <fullName evidence="4">EF-hand domain-containing protein</fullName>
    </recommendedName>
</protein>
<name>A0A6V7U8W0_MELEN</name>
<dbReference type="PANTHER" id="PTHR23050">
    <property type="entry name" value="CALCIUM BINDING PROTEIN"/>
    <property type="match status" value="1"/>
</dbReference>
<dbReference type="SMART" id="SM00054">
    <property type="entry name" value="EFh"/>
    <property type="match status" value="3"/>
</dbReference>
<dbReference type="Pfam" id="PF13499">
    <property type="entry name" value="EF-hand_7"/>
    <property type="match status" value="1"/>
</dbReference>
<reference evidence="5 6" key="1">
    <citation type="submission" date="2020-08" db="EMBL/GenBank/DDBJ databases">
        <authorList>
            <person name="Koutsovoulos G."/>
            <person name="Danchin GJ E."/>
        </authorList>
    </citation>
    <scope>NUCLEOTIDE SEQUENCE [LARGE SCALE GENOMIC DNA]</scope>
</reference>
<feature type="region of interest" description="Disordered" evidence="3">
    <location>
        <begin position="212"/>
        <end position="231"/>
    </location>
</feature>
<feature type="region of interest" description="Disordered" evidence="3">
    <location>
        <begin position="111"/>
        <end position="159"/>
    </location>
</feature>
<feature type="compositionally biased region" description="Low complexity" evidence="3">
    <location>
        <begin position="21"/>
        <end position="56"/>
    </location>
</feature>
<dbReference type="OrthoDB" id="424753at2759"/>
<dbReference type="SUPFAM" id="SSF47473">
    <property type="entry name" value="EF-hand"/>
    <property type="match status" value="1"/>
</dbReference>
<sequence>MESSSNFPNPPLNKTKIIGVSPSPTTNSLSTSIPLPRFEFTSPAESSREPSPSGGEESVRPLQKHQLSTSIVKPVIIQPAINNDKNKIISGGGGGGGGPSTRTAIFGHHRQTRRQFSDNNLRPSLSPNGLKVGVSQSTSMDSNRRHSGQSNNNNNRVSFLPNADKREQQSHQNQQQRLPLRAFKKIGRVGTLPAMAHSSAPHAGLQMAISGNEQTQQPQPTPNSALSSSRAAAAAVFHQRWGVGNSANRRGSHLIGGWDSARPHSAARQQQQMLERLYTKGELKEYQQLFKMFDTDGSGAIGSEELKGAMLRIGLEADDAEIERLIKEVDEDGNGEIDFPEFCQCMKTAERQGGFRQRPTNDEVVFDQDKNGLISENEFIYVAKEIGGFSHELAEFVFRELLGDSSADQLDMDRFSAIVEDYLLSDNNNGNNNIKDKEDEEEENLNNKNNDGNLIKTKLF</sequence>
<feature type="domain" description="EF-hand" evidence="4">
    <location>
        <begin position="317"/>
        <end position="352"/>
    </location>
</feature>
<evidence type="ECO:0000313" key="5">
    <source>
        <dbReference type="EMBL" id="CAD2148934.1"/>
    </source>
</evidence>
<dbReference type="GO" id="GO:0005509">
    <property type="term" value="F:calcium ion binding"/>
    <property type="evidence" value="ECO:0007669"/>
    <property type="project" value="InterPro"/>
</dbReference>
<evidence type="ECO:0000256" key="1">
    <source>
        <dbReference type="ARBA" id="ARBA00022737"/>
    </source>
</evidence>
<keyword evidence="1" id="KW-0677">Repeat</keyword>
<evidence type="ECO:0000256" key="3">
    <source>
        <dbReference type="SAM" id="MobiDB-lite"/>
    </source>
</evidence>
<dbReference type="PROSITE" id="PS00018">
    <property type="entry name" value="EF_HAND_1"/>
    <property type="match status" value="3"/>
</dbReference>
<feature type="domain" description="EF-hand" evidence="4">
    <location>
        <begin position="281"/>
        <end position="316"/>
    </location>
</feature>
<dbReference type="Proteomes" id="UP000580250">
    <property type="component" value="Unassembled WGS sequence"/>
</dbReference>
<keyword evidence="2" id="KW-0106">Calcium</keyword>
<dbReference type="CDD" id="cd00051">
    <property type="entry name" value="EFh"/>
    <property type="match status" value="1"/>
</dbReference>
<feature type="domain" description="EF-hand" evidence="4">
    <location>
        <begin position="365"/>
        <end position="389"/>
    </location>
</feature>
<dbReference type="GO" id="GO:0043226">
    <property type="term" value="C:organelle"/>
    <property type="evidence" value="ECO:0007669"/>
    <property type="project" value="UniProtKB-ARBA"/>
</dbReference>
<dbReference type="PROSITE" id="PS50222">
    <property type="entry name" value="EF_HAND_2"/>
    <property type="match status" value="3"/>
</dbReference>
<dbReference type="FunFam" id="1.10.238.10:FF:000178">
    <property type="entry name" value="Calmodulin-2 A"/>
    <property type="match status" value="1"/>
</dbReference>
<dbReference type="Gene3D" id="1.10.238.10">
    <property type="entry name" value="EF-hand"/>
    <property type="match status" value="2"/>
</dbReference>
<dbReference type="InterPro" id="IPR018247">
    <property type="entry name" value="EF_Hand_1_Ca_BS"/>
</dbReference>
<dbReference type="AlphaFoldDB" id="A0A6V7U8W0"/>
<evidence type="ECO:0000259" key="4">
    <source>
        <dbReference type="PROSITE" id="PS50222"/>
    </source>
</evidence>
<dbReference type="InterPro" id="IPR002048">
    <property type="entry name" value="EF_hand_dom"/>
</dbReference>
<feature type="compositionally biased region" description="Polar residues" evidence="3">
    <location>
        <begin position="148"/>
        <end position="157"/>
    </location>
</feature>
<evidence type="ECO:0000313" key="6">
    <source>
        <dbReference type="Proteomes" id="UP000580250"/>
    </source>
</evidence>